<accession>A0A6N7ELJ2</accession>
<dbReference type="InterPro" id="IPR008929">
    <property type="entry name" value="Chondroitin_lyas"/>
</dbReference>
<proteinExistence type="predicted"/>
<dbReference type="OrthoDB" id="3494876at2"/>
<dbReference type="RefSeq" id="WP_152193506.1">
    <property type="nucleotide sequence ID" value="NZ_VUKD01000001.1"/>
</dbReference>
<dbReference type="EMBL" id="WHPC01000057">
    <property type="protein sequence ID" value="MPV37968.1"/>
    <property type="molecule type" value="Genomic_DNA"/>
</dbReference>
<dbReference type="AlphaFoldDB" id="A0A6N7ELJ2"/>
<name>A0A6N7ELJ2_9MICO</name>
<protein>
    <submittedName>
        <fullName evidence="1">Uncharacterized protein</fullName>
    </submittedName>
</protein>
<sequence>MNPKQRRLVTSLLSLTAALPLILLGAVVGPGAAVADPGRAAAADPPPWAGGPGGNVRSGWEDRLEIHRGGVQEAIDRTAEQMWDREATVTSRALMSVVASELRDHEDPEAAWEVLRLVFDHQNMDPTAEDYGMFTQNLWGNCWYGLSCYQLAVAPYTRTTAGSSASISQTADVTPGSHVLTARLRTTYLYASQNYHFLQALVNGQVVWQEDVTTTDESWREISVDVTDAVGDAGEATVEFRLLENRGVAQLPVSIHFDQIGLSGSDLVGDVDEPGVWTESTTGEGVTVGLTRNGSTDINSTSFTLLMLAGILNSDDVQLFTAAQRDEIEERVRAASYFTVDEPHAQLGYTNARLLRDIQMILVGQAIGDDVLYQQGLDYWRAWVDYTREHGIREYGSPVYYGIDLGALMMGHSYVTDDDLRSELAQVLDLFWYDIAANYFPGRESLSGSHSRDYDFTHGTGPVSYFLTIEGWQSMPLPVAYTTFNYQVIQSYYGEHVYHPDHRMYALAVAPVKEVTARTDANAFLDRYNYVTPRWALGSTSETFTNVIPGAGGPTPYDKPINLELAGDRTTGTISIVPSWNTDP</sequence>
<evidence type="ECO:0000313" key="2">
    <source>
        <dbReference type="Proteomes" id="UP000437709"/>
    </source>
</evidence>
<keyword evidence="2" id="KW-1185">Reference proteome</keyword>
<evidence type="ECO:0000313" key="1">
    <source>
        <dbReference type="EMBL" id="MPV37968.1"/>
    </source>
</evidence>
<organism evidence="1 2">
    <name type="scientific">Georgenia subflava</name>
    <dbReference type="NCBI Taxonomy" id="1622177"/>
    <lineage>
        <taxon>Bacteria</taxon>
        <taxon>Bacillati</taxon>
        <taxon>Actinomycetota</taxon>
        <taxon>Actinomycetes</taxon>
        <taxon>Micrococcales</taxon>
        <taxon>Bogoriellaceae</taxon>
        <taxon>Georgenia</taxon>
    </lineage>
</organism>
<reference evidence="1 2" key="1">
    <citation type="submission" date="2019-10" db="EMBL/GenBank/DDBJ databases">
        <title>Georgenia wutianyii sp. nov. and Georgenia yuyongxinii sp. nov. isolated from plateau pika (Ochotona curzoniae) in the Qinghai-Tibet plateau of China.</title>
        <authorList>
            <person name="Tian Z."/>
        </authorList>
    </citation>
    <scope>NUCLEOTIDE SEQUENCE [LARGE SCALE GENOMIC DNA]</scope>
    <source>
        <strain evidence="1 2">JCM 19765</strain>
    </source>
</reference>
<comment type="caution">
    <text evidence="1">The sequence shown here is derived from an EMBL/GenBank/DDBJ whole genome shotgun (WGS) entry which is preliminary data.</text>
</comment>
<dbReference type="Proteomes" id="UP000437709">
    <property type="component" value="Unassembled WGS sequence"/>
</dbReference>
<gene>
    <name evidence="1" type="ORF">GB881_13090</name>
</gene>
<dbReference type="SUPFAM" id="SSF48230">
    <property type="entry name" value="Chondroitin AC/alginate lyase"/>
    <property type="match status" value="1"/>
</dbReference>